<dbReference type="PRINTS" id="PR01415">
    <property type="entry name" value="ANKYRIN"/>
</dbReference>
<gene>
    <name evidence="2" type="ORF">E2562_014219</name>
</gene>
<dbReference type="InterPro" id="IPR051616">
    <property type="entry name" value="Cul2-RING_E3_ligase_SR"/>
</dbReference>
<feature type="repeat" description="ANK" evidence="1">
    <location>
        <begin position="126"/>
        <end position="152"/>
    </location>
</feature>
<keyword evidence="3" id="KW-1185">Reference proteome</keyword>
<dbReference type="InterPro" id="IPR011990">
    <property type="entry name" value="TPR-like_helical_dom_sf"/>
</dbReference>
<dbReference type="EMBL" id="SPHZ02000012">
    <property type="protein sequence ID" value="KAF0888402.1"/>
    <property type="molecule type" value="Genomic_DNA"/>
</dbReference>
<dbReference type="Pfam" id="PF12796">
    <property type="entry name" value="Ank_2"/>
    <property type="match status" value="1"/>
</dbReference>
<proteinExistence type="predicted"/>
<dbReference type="Gene3D" id="1.25.40.10">
    <property type="entry name" value="Tetratricopeptide repeat domain"/>
    <property type="match status" value="1"/>
</dbReference>
<dbReference type="PROSITE" id="PS50297">
    <property type="entry name" value="ANK_REP_REGION"/>
    <property type="match status" value="3"/>
</dbReference>
<dbReference type="Gene3D" id="1.25.40.20">
    <property type="entry name" value="Ankyrin repeat-containing domain"/>
    <property type="match status" value="2"/>
</dbReference>
<dbReference type="PANTHER" id="PTHR46224">
    <property type="entry name" value="ANKYRIN REPEAT FAMILY PROTEIN"/>
    <property type="match status" value="1"/>
</dbReference>
<dbReference type="SUPFAM" id="SSF48452">
    <property type="entry name" value="TPR-like"/>
    <property type="match status" value="1"/>
</dbReference>
<name>A0A6G1BKK8_9ORYZ</name>
<evidence type="ECO:0000313" key="3">
    <source>
        <dbReference type="Proteomes" id="UP000479710"/>
    </source>
</evidence>
<dbReference type="PROSITE" id="PS50088">
    <property type="entry name" value="ANK_REPEAT"/>
    <property type="match status" value="3"/>
</dbReference>
<dbReference type="SMART" id="SM00248">
    <property type="entry name" value="ANK"/>
    <property type="match status" value="4"/>
</dbReference>
<comment type="caution">
    <text evidence="2">The sequence shown here is derived from an EMBL/GenBank/DDBJ whole genome shotgun (WGS) entry which is preliminary data.</text>
</comment>
<dbReference type="PANTHER" id="PTHR46224:SF48">
    <property type="entry name" value="OS02G0493050 PROTEIN"/>
    <property type="match status" value="1"/>
</dbReference>
<dbReference type="OrthoDB" id="676943at2759"/>
<dbReference type="Proteomes" id="UP000479710">
    <property type="component" value="Unassembled WGS sequence"/>
</dbReference>
<feature type="repeat" description="ANK" evidence="1">
    <location>
        <begin position="61"/>
        <end position="93"/>
    </location>
</feature>
<evidence type="ECO:0000256" key="1">
    <source>
        <dbReference type="PROSITE-ProRule" id="PRU00023"/>
    </source>
</evidence>
<accession>A0A6G1BKK8</accession>
<keyword evidence="1" id="KW-0040">ANK repeat</keyword>
<organism evidence="2 3">
    <name type="scientific">Oryza meyeriana var. granulata</name>
    <dbReference type="NCBI Taxonomy" id="110450"/>
    <lineage>
        <taxon>Eukaryota</taxon>
        <taxon>Viridiplantae</taxon>
        <taxon>Streptophyta</taxon>
        <taxon>Embryophyta</taxon>
        <taxon>Tracheophyta</taxon>
        <taxon>Spermatophyta</taxon>
        <taxon>Magnoliopsida</taxon>
        <taxon>Liliopsida</taxon>
        <taxon>Poales</taxon>
        <taxon>Poaceae</taxon>
        <taxon>BOP clade</taxon>
        <taxon>Oryzoideae</taxon>
        <taxon>Oryzeae</taxon>
        <taxon>Oryzinae</taxon>
        <taxon>Oryza</taxon>
        <taxon>Oryza meyeriana</taxon>
    </lineage>
</organism>
<dbReference type="InterPro" id="IPR036770">
    <property type="entry name" value="Ankyrin_rpt-contain_sf"/>
</dbReference>
<dbReference type="Pfam" id="PF00023">
    <property type="entry name" value="Ank"/>
    <property type="match status" value="1"/>
</dbReference>
<sequence length="204" mass="21753">MAPPLTSGISSGLDDGKGCLKEAVRERGAGALHLAAGRGRSSVCAYLVEELQVDVHHADDSGYTPLAYAVRGGTVDCVRYLLDHGANTDKRGKDGLAPLHLATVQGKCDIAKVLLSKGADVDAFSDRGTPLHLAAFFKQDGVMKILLDHHADAVNFCPDDPTLFSNKSLCWMKMGEGVQALMDAQACRMLRPDWPKACYLEGAA</sequence>
<dbReference type="SUPFAM" id="SSF48403">
    <property type="entry name" value="Ankyrin repeat"/>
    <property type="match status" value="1"/>
</dbReference>
<dbReference type="AlphaFoldDB" id="A0A6G1BKK8"/>
<reference evidence="2 3" key="1">
    <citation type="submission" date="2019-11" db="EMBL/GenBank/DDBJ databases">
        <title>Whole genome sequence of Oryza granulata.</title>
        <authorList>
            <person name="Li W."/>
        </authorList>
    </citation>
    <scope>NUCLEOTIDE SEQUENCE [LARGE SCALE GENOMIC DNA]</scope>
    <source>
        <strain evidence="3">cv. Menghai</strain>
        <tissue evidence="2">Leaf</tissue>
    </source>
</reference>
<evidence type="ECO:0000313" key="2">
    <source>
        <dbReference type="EMBL" id="KAF0888402.1"/>
    </source>
</evidence>
<protein>
    <submittedName>
        <fullName evidence="2">Uncharacterized protein</fullName>
    </submittedName>
</protein>
<feature type="repeat" description="ANK" evidence="1">
    <location>
        <begin position="94"/>
        <end position="126"/>
    </location>
</feature>
<dbReference type="InterPro" id="IPR002110">
    <property type="entry name" value="Ankyrin_rpt"/>
</dbReference>